<feature type="binding site" evidence="13">
    <location>
        <position position="550"/>
    </location>
    <ligand>
        <name>[4Fe-4S] cluster</name>
        <dbReference type="ChEBI" id="CHEBI:49883"/>
    </ligand>
</feature>
<evidence type="ECO:0000256" key="11">
    <source>
        <dbReference type="ARBA" id="ARBA00023295"/>
    </source>
</evidence>
<evidence type="ECO:0000256" key="8">
    <source>
        <dbReference type="ARBA" id="ARBA00023125"/>
    </source>
</evidence>
<evidence type="ECO:0000313" key="15">
    <source>
        <dbReference type="EMBL" id="NCN65538.1"/>
    </source>
</evidence>
<evidence type="ECO:0000256" key="4">
    <source>
        <dbReference type="ARBA" id="ARBA00022763"/>
    </source>
</evidence>
<dbReference type="AlphaFoldDB" id="A0A8J8CKG8"/>
<keyword evidence="6 13" id="KW-0408">Iron</keyword>
<evidence type="ECO:0000256" key="7">
    <source>
        <dbReference type="ARBA" id="ARBA00023014"/>
    </source>
</evidence>
<dbReference type="GO" id="GO:0051539">
    <property type="term" value="F:4 iron, 4 sulfur cluster binding"/>
    <property type="evidence" value="ECO:0007669"/>
    <property type="project" value="UniProtKB-UniRule"/>
</dbReference>
<proteinExistence type="inferred from homology"/>
<evidence type="ECO:0000256" key="13">
    <source>
        <dbReference type="HAMAP-Rule" id="MF_00942"/>
    </source>
</evidence>
<evidence type="ECO:0000259" key="14">
    <source>
        <dbReference type="SMART" id="SM00478"/>
    </source>
</evidence>
<dbReference type="EC" id="4.2.99.18" evidence="13"/>
<dbReference type="InterPro" id="IPR036921">
    <property type="entry name" value="PurM-like_N_sf"/>
</dbReference>
<keyword evidence="9 13" id="KW-0234">DNA repair</keyword>
<dbReference type="Gene3D" id="3.90.650.10">
    <property type="entry name" value="PurM-like C-terminal domain"/>
    <property type="match status" value="2"/>
</dbReference>
<evidence type="ECO:0000256" key="9">
    <source>
        <dbReference type="ARBA" id="ARBA00023204"/>
    </source>
</evidence>
<evidence type="ECO:0000313" key="16">
    <source>
        <dbReference type="EMBL" id="NCS91382.1"/>
    </source>
</evidence>
<sequence>MDIEGYCRRELKKGISEEEILTEISSLILKIKFNSDKDNKDNKDNIDNIDKAKLLAEAVLEEVKKTNRNIDNKFLNDLLNFPKSNVSMGEIGVGSRGKGDFFVHEKICSIASHNISGKFNNVVVGAKEHDDAGIVCIGENGKDKENEKKENEKFIVVSVDGTHSRLSEYPFIAGFHVARASLRDIYVKGAKPVALLDDLHLADDGDVGRLFDFVAGISVVSELADVPLVAGSTLRIGGDMVIGERMVSCVGAVGIINDANFIKARKNVRVGDKILMTGGAGGGTIATTAIYSGNFDVVPETMNISFIKACKILHEKNLLHKTNAMLDVTNGGIRGDAYEVLNLLNAEKDRDKEKIINIIEILNNDYEEFFYPSKEPFNVLISTILSQRTKDERTKQAAENLFKFISKPEDVLKCKIDKIENAIKGVNFYKTKAKRIAGISKILIERYNSKVPDNEYDLLKLNGVGRKTANCVLTFGFNRQAIPVDTHVHRISNRLGIMNTENPAETENELKKILPKDYWKTINYIFVQHGQNVCLPRNPQCMWCKIKEYCGHSLKEDGLKKNVSIKFYGPKIKNLINKKVYNMLKNLNIDYLGVSLDSLMLFVPPENCGEIIKILRNAGIEIDEIGEVIESKREGKILLTDENNNEKAIEPLFRESAYTKIKKVVGEQAPGKFEEMKKNVDKAYQDALKKKEEILKFIAPAGI</sequence>
<dbReference type="Proteomes" id="UP000768163">
    <property type="component" value="Unassembled WGS sequence"/>
</dbReference>
<keyword evidence="2 13" id="KW-0004">4Fe-4S</keyword>
<dbReference type="GO" id="GO:0003677">
    <property type="term" value="F:DNA binding"/>
    <property type="evidence" value="ECO:0007669"/>
    <property type="project" value="UniProtKB-UniRule"/>
</dbReference>
<comment type="function">
    <text evidence="13">DNA repair enzyme that has both DNA N-glycosylase activity and AP-lyase activity. The DNA N-glycosylase activity releases various damaged pyrimidines from DNA by cleaving the N-glycosidic bond, leaving an AP (apurinic/apyrimidinic) site. The AP-lyase activity cleaves the phosphodiester bond 3' to the AP site by a beta-elimination, leaving a 3'-terminal unsaturated sugar and a product with a terminal 5'-phosphate.</text>
</comment>
<dbReference type="FunFam" id="1.10.1670.10:FF:000001">
    <property type="entry name" value="Endonuclease III"/>
    <property type="match status" value="1"/>
</dbReference>
<dbReference type="GO" id="GO:0000703">
    <property type="term" value="F:oxidized pyrimidine nucleobase lesion DNA N-glycosylase activity"/>
    <property type="evidence" value="ECO:0007669"/>
    <property type="project" value="TreeGrafter"/>
</dbReference>
<dbReference type="Pfam" id="PF00730">
    <property type="entry name" value="HhH-GPD"/>
    <property type="match status" value="1"/>
</dbReference>
<dbReference type="PANTHER" id="PTHR43286">
    <property type="entry name" value="ENDONUCLEASE III-LIKE PROTEIN 1"/>
    <property type="match status" value="1"/>
</dbReference>
<feature type="domain" description="HhH-GPD" evidence="14">
    <location>
        <begin position="385"/>
        <end position="532"/>
    </location>
</feature>
<protein>
    <recommendedName>
        <fullName evidence="13">Endonuclease III</fullName>
        <ecNumber evidence="13">4.2.99.18</ecNumber>
    </recommendedName>
    <alternativeName>
        <fullName evidence="13">DNA-(apurinic or apyrimidinic site) lyase</fullName>
    </alternativeName>
</protein>
<dbReference type="GO" id="GO:0141016">
    <property type="term" value="F:G/T mismatch-specific thymine-DNA glycosylase activity"/>
    <property type="evidence" value="ECO:0007669"/>
    <property type="project" value="UniProtKB-EC"/>
</dbReference>
<evidence type="ECO:0000256" key="5">
    <source>
        <dbReference type="ARBA" id="ARBA00022801"/>
    </source>
</evidence>
<evidence type="ECO:0000313" key="17">
    <source>
        <dbReference type="Proteomes" id="UP000738826"/>
    </source>
</evidence>
<comment type="similarity">
    <text evidence="1 13">Belongs to the Nth/MutY family.</text>
</comment>
<comment type="catalytic activity">
    <reaction evidence="12">
        <text>Hydrolyzes mismatched double-stranded DNA and polynucleotides, releasing free thymine.</text>
        <dbReference type="EC" id="3.2.2.29"/>
    </reaction>
</comment>
<keyword evidence="11 13" id="KW-0326">Glycosidase</keyword>
<dbReference type="Gene3D" id="3.30.1330.10">
    <property type="entry name" value="PurM-like, N-terminal domain"/>
    <property type="match status" value="1"/>
</dbReference>
<reference evidence="16" key="1">
    <citation type="submission" date="2019-11" db="EMBL/GenBank/DDBJ databases">
        <title>Lipid analysis of CO2-rich subsurface aquifers suggests an autotrophy-based deep biosphere with lysolipids enriched in CPR bacteria.</title>
        <authorList>
            <person name="Probst A.J."/>
            <person name="Elling F.J."/>
            <person name="Castelle C.J."/>
            <person name="Zhu Q."/>
            <person name="Elvert M."/>
            <person name="Birarda G."/>
            <person name="Holman H.-Y."/>
            <person name="Lane K.R."/>
            <person name="Ladd B."/>
            <person name="Ryan M.C."/>
            <person name="Woyke T."/>
            <person name="Hinrichs K.-U."/>
            <person name="Banfield J.F."/>
        </authorList>
    </citation>
    <scope>NUCLEOTIDE SEQUENCE</scope>
    <source>
        <strain evidence="15">CG_2015-01_33_1645</strain>
        <strain evidence="16">CG_2015-04_33_537</strain>
    </source>
</reference>
<dbReference type="InterPro" id="IPR003265">
    <property type="entry name" value="HhH-GPD_domain"/>
</dbReference>
<accession>A0A8J8CKG8</accession>
<name>A0A8J8CKG8_9ARCH</name>
<evidence type="ECO:0000256" key="3">
    <source>
        <dbReference type="ARBA" id="ARBA00022723"/>
    </source>
</evidence>
<dbReference type="Gene3D" id="1.10.1670.10">
    <property type="entry name" value="Helix-hairpin-Helix base-excision DNA repair enzymes (C-terminal)"/>
    <property type="match status" value="1"/>
</dbReference>
<evidence type="ECO:0000256" key="1">
    <source>
        <dbReference type="ARBA" id="ARBA00008343"/>
    </source>
</evidence>
<dbReference type="SUPFAM" id="SSF55326">
    <property type="entry name" value="PurM N-terminal domain-like"/>
    <property type="match status" value="1"/>
</dbReference>
<dbReference type="SUPFAM" id="SSF48150">
    <property type="entry name" value="DNA-glycosylase"/>
    <property type="match status" value="1"/>
</dbReference>
<organism evidence="16 17">
    <name type="scientific">Candidatus Altarchaeum hamiconexum</name>
    <dbReference type="NCBI Taxonomy" id="1803513"/>
    <lineage>
        <taxon>Archaea</taxon>
        <taxon>Candidatus Altarchaeota</taxon>
        <taxon>Candidatus Altiarchaeia</taxon>
        <taxon>Candidatus Altarchaeales</taxon>
        <taxon>Candidatus Altarchaeaceae</taxon>
        <taxon>Candidatus Altarchaeum</taxon>
    </lineage>
</organism>
<dbReference type="EMBL" id="JAACQH010000054">
    <property type="protein sequence ID" value="NCS91382.1"/>
    <property type="molecule type" value="Genomic_DNA"/>
</dbReference>
<gene>
    <name evidence="13" type="primary">nth</name>
    <name evidence="16" type="ORF">GW779_03050</name>
    <name evidence="15" type="ORF">GW910_05725</name>
</gene>
<feature type="binding site" evidence="13">
    <location>
        <position position="544"/>
    </location>
    <ligand>
        <name>[4Fe-4S] cluster</name>
        <dbReference type="ChEBI" id="CHEBI:49883"/>
    </ligand>
</feature>
<keyword evidence="10 13" id="KW-0456">Lyase</keyword>
<evidence type="ECO:0000256" key="2">
    <source>
        <dbReference type="ARBA" id="ARBA00022485"/>
    </source>
</evidence>
<dbReference type="SMART" id="SM00478">
    <property type="entry name" value="ENDO3c"/>
    <property type="match status" value="1"/>
</dbReference>
<dbReference type="Proteomes" id="UP000738826">
    <property type="component" value="Unassembled WGS sequence"/>
</dbReference>
<dbReference type="CDD" id="cd00056">
    <property type="entry name" value="ENDO3c"/>
    <property type="match status" value="1"/>
</dbReference>
<evidence type="ECO:0000256" key="6">
    <source>
        <dbReference type="ARBA" id="ARBA00023004"/>
    </source>
</evidence>
<comment type="catalytic activity">
    <reaction evidence="13">
        <text>2'-deoxyribonucleotide-(2'-deoxyribose 5'-phosphate)-2'-deoxyribonucleotide-DNA = a 3'-end 2'-deoxyribonucleotide-(2,3-dehydro-2,3-deoxyribose 5'-phosphate)-DNA + a 5'-end 5'-phospho-2'-deoxyribonucleoside-DNA + H(+)</text>
        <dbReference type="Rhea" id="RHEA:66592"/>
        <dbReference type="Rhea" id="RHEA-COMP:13180"/>
        <dbReference type="Rhea" id="RHEA-COMP:16897"/>
        <dbReference type="Rhea" id="RHEA-COMP:17067"/>
        <dbReference type="ChEBI" id="CHEBI:15378"/>
        <dbReference type="ChEBI" id="CHEBI:136412"/>
        <dbReference type="ChEBI" id="CHEBI:157695"/>
        <dbReference type="ChEBI" id="CHEBI:167181"/>
        <dbReference type="EC" id="4.2.99.18"/>
    </reaction>
</comment>
<keyword evidence="4 13" id="KW-0227">DNA damage</keyword>
<dbReference type="EMBL" id="JAACVF010000157">
    <property type="protein sequence ID" value="NCN65538.1"/>
    <property type="molecule type" value="Genomic_DNA"/>
</dbReference>
<dbReference type="Pfam" id="PF00586">
    <property type="entry name" value="AIRS"/>
    <property type="match status" value="1"/>
</dbReference>
<keyword evidence="5 13" id="KW-0378">Hydrolase</keyword>
<dbReference type="FunFam" id="1.10.340.30:FF:000001">
    <property type="entry name" value="Endonuclease III"/>
    <property type="match status" value="1"/>
</dbReference>
<dbReference type="InterPro" id="IPR016188">
    <property type="entry name" value="PurM-like_N"/>
</dbReference>
<dbReference type="InterPro" id="IPR023170">
    <property type="entry name" value="HhH_base_excis_C"/>
</dbReference>
<keyword evidence="8 13" id="KW-0238">DNA-binding</keyword>
<keyword evidence="7 13" id="KW-0411">Iron-sulfur</keyword>
<dbReference type="GO" id="GO:0006285">
    <property type="term" value="P:base-excision repair, AP site formation"/>
    <property type="evidence" value="ECO:0007669"/>
    <property type="project" value="TreeGrafter"/>
</dbReference>
<dbReference type="GO" id="GO:0046872">
    <property type="term" value="F:metal ion binding"/>
    <property type="evidence" value="ECO:0007669"/>
    <property type="project" value="UniProtKB-KW"/>
</dbReference>
<feature type="binding site" evidence="13">
    <location>
        <position position="534"/>
    </location>
    <ligand>
        <name>[4Fe-4S] cluster</name>
        <dbReference type="ChEBI" id="CHEBI:49883"/>
    </ligand>
</feature>
<evidence type="ECO:0000256" key="12">
    <source>
        <dbReference type="ARBA" id="ARBA00052915"/>
    </source>
</evidence>
<dbReference type="PANTHER" id="PTHR43286:SF1">
    <property type="entry name" value="ENDONUCLEASE III-LIKE PROTEIN 1"/>
    <property type="match status" value="1"/>
</dbReference>
<dbReference type="GO" id="GO:0006289">
    <property type="term" value="P:nucleotide-excision repair"/>
    <property type="evidence" value="ECO:0007669"/>
    <property type="project" value="TreeGrafter"/>
</dbReference>
<dbReference type="InterPro" id="IPR036676">
    <property type="entry name" value="PurM-like_C_sf"/>
</dbReference>
<dbReference type="GO" id="GO:0140078">
    <property type="term" value="F:class I DNA-(apurinic or apyrimidinic site) endonuclease activity"/>
    <property type="evidence" value="ECO:0007669"/>
    <property type="project" value="UniProtKB-EC"/>
</dbReference>
<dbReference type="Gene3D" id="1.10.340.30">
    <property type="entry name" value="Hypothetical protein, domain 2"/>
    <property type="match status" value="1"/>
</dbReference>
<feature type="binding site" evidence="13">
    <location>
        <position position="541"/>
    </location>
    <ligand>
        <name>[4Fe-4S] cluster</name>
        <dbReference type="ChEBI" id="CHEBI:49883"/>
    </ligand>
</feature>
<keyword evidence="3 13" id="KW-0479">Metal-binding</keyword>
<comment type="caution">
    <text evidence="16">The sequence shown here is derived from an EMBL/GenBank/DDBJ whole genome shotgun (WGS) entry which is preliminary data.</text>
</comment>
<comment type="cofactor">
    <cofactor evidence="13">
        <name>[4Fe-4S] cluster</name>
        <dbReference type="ChEBI" id="CHEBI:49883"/>
    </cofactor>
    <text evidence="13">Binds 1 [4Fe-4S] cluster.</text>
</comment>
<evidence type="ECO:0000256" key="10">
    <source>
        <dbReference type="ARBA" id="ARBA00023239"/>
    </source>
</evidence>
<dbReference type="InterPro" id="IPR005759">
    <property type="entry name" value="Nth"/>
</dbReference>
<dbReference type="InterPro" id="IPR011257">
    <property type="entry name" value="DNA_glycosylase"/>
</dbReference>
<dbReference type="SUPFAM" id="SSF56042">
    <property type="entry name" value="PurM C-terminal domain-like"/>
    <property type="match status" value="2"/>
</dbReference>
<dbReference type="HAMAP" id="MF_00942">
    <property type="entry name" value="Nth"/>
    <property type="match status" value="1"/>
</dbReference>